<dbReference type="EMBL" id="SKBN01000066">
    <property type="protein sequence ID" value="TGJ84495.1"/>
    <property type="molecule type" value="Genomic_DNA"/>
</dbReference>
<dbReference type="InterPro" id="IPR005198">
    <property type="entry name" value="Glyco_hydro_76"/>
</dbReference>
<dbReference type="AlphaFoldDB" id="A0A4Z0YZA6"/>
<accession>A0A4Z0YZA6</accession>
<keyword evidence="10" id="KW-1185">Reference proteome</keyword>
<dbReference type="GO" id="GO:0016052">
    <property type="term" value="P:carbohydrate catabolic process"/>
    <property type="evidence" value="ECO:0007669"/>
    <property type="project" value="InterPro"/>
</dbReference>
<keyword evidence="6" id="KW-0325">Glycoprotein</keyword>
<keyword evidence="4" id="KW-0732">Signal</keyword>
<evidence type="ECO:0000313" key="10">
    <source>
        <dbReference type="Proteomes" id="UP000297716"/>
    </source>
</evidence>
<evidence type="ECO:0000256" key="4">
    <source>
        <dbReference type="ARBA" id="ARBA00022729"/>
    </source>
</evidence>
<comment type="similarity">
    <text evidence="2 8">Belongs to the glycosyl hydrolase 76 family.</text>
</comment>
<dbReference type="PANTHER" id="PTHR12145">
    <property type="entry name" value="MANNAN ENDO-1,6-ALPHA-MANNOSIDASE DCW1"/>
    <property type="match status" value="1"/>
</dbReference>
<evidence type="ECO:0000256" key="1">
    <source>
        <dbReference type="ARBA" id="ARBA00001452"/>
    </source>
</evidence>
<dbReference type="PIRSF" id="PIRSF016302">
    <property type="entry name" value="Man_a_manosd"/>
    <property type="match status" value="1"/>
</dbReference>
<comment type="caution">
    <text evidence="9">The sequence shown here is derived from an EMBL/GenBank/DDBJ whole genome shotgun (WGS) entry which is preliminary data.</text>
</comment>
<dbReference type="PANTHER" id="PTHR12145:SF38">
    <property type="entry name" value="MANNAN ENDO-1,6-ALPHA-MANNOSIDASE"/>
    <property type="match status" value="1"/>
</dbReference>
<evidence type="ECO:0000313" key="9">
    <source>
        <dbReference type="EMBL" id="TGJ84495.1"/>
    </source>
</evidence>
<dbReference type="FunFam" id="1.50.10.20:FF:000033">
    <property type="entry name" value="Mannan endo-1,6-alpha-mannosidase"/>
    <property type="match status" value="1"/>
</dbReference>
<dbReference type="Pfam" id="PF03663">
    <property type="entry name" value="Glyco_hydro_76"/>
    <property type="match status" value="1"/>
</dbReference>
<protein>
    <recommendedName>
        <fullName evidence="3 8">Mannan endo-1,6-alpha-mannosidase</fullName>
        <ecNumber evidence="3 8">3.2.1.101</ecNumber>
    </recommendedName>
</protein>
<evidence type="ECO:0000256" key="8">
    <source>
        <dbReference type="PIRNR" id="PIRNR016302"/>
    </source>
</evidence>
<dbReference type="EC" id="3.2.1.101" evidence="3 8"/>
<organism evidence="9 10">
    <name type="scientific">Xylaria hypoxylon</name>
    <dbReference type="NCBI Taxonomy" id="37992"/>
    <lineage>
        <taxon>Eukaryota</taxon>
        <taxon>Fungi</taxon>
        <taxon>Dikarya</taxon>
        <taxon>Ascomycota</taxon>
        <taxon>Pezizomycotina</taxon>
        <taxon>Sordariomycetes</taxon>
        <taxon>Xylariomycetidae</taxon>
        <taxon>Xylariales</taxon>
        <taxon>Xylariaceae</taxon>
        <taxon>Xylaria</taxon>
    </lineage>
</organism>
<dbReference type="GO" id="GO:0009272">
    <property type="term" value="P:fungal-type cell wall biogenesis"/>
    <property type="evidence" value="ECO:0007669"/>
    <property type="project" value="TreeGrafter"/>
</dbReference>
<sequence>MSKSLFRAAALGATFIAPKDLDINNSESIKSVASTIAYGTMAYYTGNITNTPDTIAIFPQPHYWWQAGACWGAMLDYSHYTGDASYDDVITQALLSQVGPEFDFMDPLYAGSEGNDDQAFWAFSILEAAERNFPQPDDSIPPWLTIAENIWNTMVARWDETTCGGGLHWQIYPSNPNGLDYKNAVSNGGLFQMSARLARATRNETYFRWAERVWDWSEKIGFIDGNFNVFDGASSMKGCQDTNPISFSYSQGIYMYGAAVLFNYTNGDETWADRTNGLLQASRSYFSPFPNATNIMYEHACELYDTCNTDMKSFKGYLSRFMAATTQMMPSTLNDVQELLGASAIAAGKACSGGHNGTICGQKWYVEGFDGNPGLGQQMTALEAVQALLAFHAQPPLKFGEIKHVKDKVTLDPTTTPSTIPSTSTATTTTSITAIIPITSIMPTTSTIPTTVLPSTTHQPDSVARVITADYIPIVVPLIISIMIFSV</sequence>
<evidence type="ECO:0000256" key="7">
    <source>
        <dbReference type="ARBA" id="ARBA00023295"/>
    </source>
</evidence>
<keyword evidence="7 8" id="KW-0326">Glycosidase</keyword>
<comment type="catalytic activity">
    <reaction evidence="1 8">
        <text>Random hydrolysis of (1-&gt;6)-alpha-D-mannosidic linkages in unbranched (1-&gt;6)-mannans.</text>
        <dbReference type="EC" id="3.2.1.101"/>
    </reaction>
</comment>
<proteinExistence type="inferred from homology"/>
<evidence type="ECO:0000256" key="6">
    <source>
        <dbReference type="ARBA" id="ARBA00023180"/>
    </source>
</evidence>
<dbReference type="STRING" id="37992.A0A4Z0YZA6"/>
<evidence type="ECO:0000256" key="2">
    <source>
        <dbReference type="ARBA" id="ARBA00009699"/>
    </source>
</evidence>
<evidence type="ECO:0000256" key="5">
    <source>
        <dbReference type="ARBA" id="ARBA00022801"/>
    </source>
</evidence>
<dbReference type="Proteomes" id="UP000297716">
    <property type="component" value="Unassembled WGS sequence"/>
</dbReference>
<dbReference type="OrthoDB" id="4187847at2759"/>
<name>A0A4Z0YZA6_9PEZI</name>
<dbReference type="InterPro" id="IPR008928">
    <property type="entry name" value="6-hairpin_glycosidase_sf"/>
</dbReference>
<gene>
    <name evidence="9" type="ORF">E0Z10_g4257</name>
</gene>
<dbReference type="InterPro" id="IPR014480">
    <property type="entry name" value="Mannan-1_6-alpha_mannosidase"/>
</dbReference>
<dbReference type="SUPFAM" id="SSF48208">
    <property type="entry name" value="Six-hairpin glycosidases"/>
    <property type="match status" value="1"/>
</dbReference>
<reference evidence="9 10" key="1">
    <citation type="submission" date="2019-03" db="EMBL/GenBank/DDBJ databases">
        <title>Draft genome sequence of Xylaria hypoxylon DSM 108379, a ubiquitous saprotrophic-parasitic fungi on hardwood.</title>
        <authorList>
            <person name="Buettner E."/>
            <person name="Leonhardt S."/>
            <person name="Gebauer A.M."/>
            <person name="Liers C."/>
            <person name="Hofrichter M."/>
            <person name="Kellner H."/>
        </authorList>
    </citation>
    <scope>NUCLEOTIDE SEQUENCE [LARGE SCALE GENOMIC DNA]</scope>
    <source>
        <strain evidence="9 10">DSM 108379</strain>
    </source>
</reference>
<dbReference type="GO" id="GO:0008496">
    <property type="term" value="F:mannan endo-1,6-alpha-mannosidase activity"/>
    <property type="evidence" value="ECO:0007669"/>
    <property type="project" value="UniProtKB-UniRule"/>
</dbReference>
<dbReference type="Gene3D" id="1.50.10.20">
    <property type="match status" value="1"/>
</dbReference>
<keyword evidence="5 8" id="KW-0378">Hydrolase</keyword>
<evidence type="ECO:0000256" key="3">
    <source>
        <dbReference type="ARBA" id="ARBA00012350"/>
    </source>
</evidence>